<organism evidence="3 4">
    <name type="scientific">Drosophila busckii</name>
    <name type="common">Fruit fly</name>
    <dbReference type="NCBI Taxonomy" id="30019"/>
    <lineage>
        <taxon>Eukaryota</taxon>
        <taxon>Metazoa</taxon>
        <taxon>Ecdysozoa</taxon>
        <taxon>Arthropoda</taxon>
        <taxon>Hexapoda</taxon>
        <taxon>Insecta</taxon>
        <taxon>Pterygota</taxon>
        <taxon>Neoptera</taxon>
        <taxon>Endopterygota</taxon>
        <taxon>Diptera</taxon>
        <taxon>Brachycera</taxon>
        <taxon>Muscomorpha</taxon>
        <taxon>Ephydroidea</taxon>
        <taxon>Drosophilidae</taxon>
        <taxon>Drosophila</taxon>
    </lineage>
</organism>
<dbReference type="InterPro" id="IPR032675">
    <property type="entry name" value="LRR_dom_sf"/>
</dbReference>
<evidence type="ECO:0000256" key="2">
    <source>
        <dbReference type="SAM" id="MobiDB-lite"/>
    </source>
</evidence>
<evidence type="ECO:0000313" key="4">
    <source>
        <dbReference type="Proteomes" id="UP000494163"/>
    </source>
</evidence>
<dbReference type="PANTHER" id="PTHR24110">
    <property type="entry name" value="CENTROSOMAL PROTEIN OF 78 KDA"/>
    <property type="match status" value="1"/>
</dbReference>
<dbReference type="InterPro" id="IPR001611">
    <property type="entry name" value="Leu-rich_rpt"/>
</dbReference>
<dbReference type="SUPFAM" id="SSF52047">
    <property type="entry name" value="RNI-like"/>
    <property type="match status" value="1"/>
</dbReference>
<feature type="compositionally biased region" description="Basic and acidic residues" evidence="2">
    <location>
        <begin position="657"/>
        <end position="666"/>
    </location>
</feature>
<feature type="compositionally biased region" description="Low complexity" evidence="2">
    <location>
        <begin position="466"/>
        <end position="476"/>
    </location>
</feature>
<dbReference type="GO" id="GO:0036064">
    <property type="term" value="C:ciliary basal body"/>
    <property type="evidence" value="ECO:0007669"/>
    <property type="project" value="TreeGrafter"/>
</dbReference>
<dbReference type="STRING" id="30019.A0A0M4F290"/>
<keyword evidence="4" id="KW-1185">Reference proteome</keyword>
<proteinExistence type="predicted"/>
<dbReference type="EMBL" id="CP012526">
    <property type="protein sequence ID" value="ALC45512.1"/>
    <property type="molecule type" value="Genomic_DNA"/>
</dbReference>
<gene>
    <name evidence="3" type="ORF">Dbus_chr3Rg262</name>
</gene>
<dbReference type="SMART" id="SM00368">
    <property type="entry name" value="LRR_RI"/>
    <property type="match status" value="5"/>
</dbReference>
<dbReference type="AlphaFoldDB" id="A0A0M4F290"/>
<sequence>MSQIRVRETPKRASVVVSVPPLVKKSSKSRSFHFRYLELCRAKNLTPVPNLRANVNEFNILELYGDKVGVSDWLLIIEALQHDLVLQTLFLRMRRSNGNYPVQPIDTEKRARLFRQKPVIYTRFIFYSLVQAISNCIQVNKNLTILRLEGLPLQDCYIELVAKSLASNDCLKEISFQRSYIGDKGCELVCSTVKYLNHVEIFNIGECNIGSKGAEYVADMIKMQKISRFSEGWEKSLRYRSVDINSISGLRYISLANNPNVGDDGIRPIAEVLKEDAWVKCIDLECCGLTDRGANILLDCLSLNNAITDLNISKNEGMSKILARQIRDQLGKEDEEKQQEPQYDFSCINGLQSLPKGQKFTISQLLTHTKTLEEQLSFERTLRKKAEKLNEKLNQQLIYLEQSMTQLPTSATSTAVAPNLPNGYVLVKNDSLQSVIKNTHYAKLPPNSAVSSAETTPRDIPTMRKQQLQQQQQQQQFGAPEIQSQTLRQANYEESDEGYSMMGADQQPRQPLQVRKVRSEMKYVEAMTKDNAKKRESKSDHEFANERDFKLNPNVEFEQDIGDGAMMQSNRKRYENAGDGDMETNYSNEQYERELMQAHNNMGYEHIGDGLGHEQHVKLSKMQKRFANMKNNQMGIYMAELEHKINGKSGKKRHKSKNTDKQDNHVYESPTEANRIQIDSYMSNMDNGPIDNTGGDSDAEVSTLRGQVCNTFANSPMNVFVRRTHSEMDTLEVQEDNSDTSEDQMISPRAKFMEMQRKKNEMTH</sequence>
<evidence type="ECO:0000313" key="3">
    <source>
        <dbReference type="EMBL" id="ALC45512.1"/>
    </source>
</evidence>
<dbReference type="Gene3D" id="3.80.10.10">
    <property type="entry name" value="Ribonuclease Inhibitor"/>
    <property type="match status" value="2"/>
</dbReference>
<dbReference type="PRINTS" id="PR02062">
    <property type="entry name" value="CENTROSOME78"/>
</dbReference>
<dbReference type="Pfam" id="PF13516">
    <property type="entry name" value="LRR_6"/>
    <property type="match status" value="1"/>
</dbReference>
<dbReference type="GO" id="GO:0044782">
    <property type="term" value="P:cilium organization"/>
    <property type="evidence" value="ECO:0007669"/>
    <property type="project" value="TreeGrafter"/>
</dbReference>
<accession>A0A0M4F290</accession>
<dbReference type="OrthoDB" id="78308at2759"/>
<dbReference type="GO" id="GO:0005813">
    <property type="term" value="C:centrosome"/>
    <property type="evidence" value="ECO:0007669"/>
    <property type="project" value="TreeGrafter"/>
</dbReference>
<dbReference type="InterPro" id="IPR026212">
    <property type="entry name" value="Cep78"/>
</dbReference>
<keyword evidence="1" id="KW-0175">Coiled coil</keyword>
<name>A0A0M4F290_DROBS</name>
<feature type="coiled-coil region" evidence="1">
    <location>
        <begin position="376"/>
        <end position="403"/>
    </location>
</feature>
<dbReference type="OMA" id="GDMHMES"/>
<evidence type="ECO:0000256" key="1">
    <source>
        <dbReference type="SAM" id="Coils"/>
    </source>
</evidence>
<feature type="region of interest" description="Disordered" evidence="2">
    <location>
        <begin position="445"/>
        <end position="485"/>
    </location>
</feature>
<protein>
    <submittedName>
        <fullName evidence="3">CG7886</fullName>
    </submittedName>
</protein>
<dbReference type="PANTHER" id="PTHR24110:SF3">
    <property type="entry name" value="CENTROSOMAL PROTEIN OF 78 KDA"/>
    <property type="match status" value="1"/>
</dbReference>
<dbReference type="Proteomes" id="UP000494163">
    <property type="component" value="Chromosome 3R"/>
</dbReference>
<reference evidence="3 4" key="1">
    <citation type="submission" date="2015-08" db="EMBL/GenBank/DDBJ databases">
        <title>Ancestral chromatin configuration constrains chromatin evolution on differentiating sex chromosomes in Drosophila.</title>
        <authorList>
            <person name="Zhou Q."/>
            <person name="Bachtrog D."/>
        </authorList>
    </citation>
    <scope>NUCLEOTIDE SEQUENCE [LARGE SCALE GENOMIC DNA]</scope>
    <source>
        <tissue evidence="3">Whole larvae</tissue>
    </source>
</reference>
<feature type="region of interest" description="Disordered" evidence="2">
    <location>
        <begin position="646"/>
        <end position="674"/>
    </location>
</feature>